<dbReference type="GeneID" id="105222048"/>
<evidence type="ECO:0000313" key="2">
    <source>
        <dbReference type="EMBL" id="JAC53126.1"/>
    </source>
</evidence>
<feature type="transmembrane region" description="Helical" evidence="1">
    <location>
        <begin position="85"/>
        <end position="106"/>
    </location>
</feature>
<proteinExistence type="predicted"/>
<reference evidence="2" key="1">
    <citation type="journal article" date="2014" name="BMC Genomics">
        <title>Characterizing the developmental transcriptome of the oriental fruit fly, Bactrocera dorsalis (Diptera: Tephritidae) through comparative genomic analysis with Drosophila melanogaster utilizing modENCODE datasets.</title>
        <authorList>
            <person name="Geib S.M."/>
            <person name="Calla B."/>
            <person name="Hall B."/>
            <person name="Hou S."/>
            <person name="Manoukis N.C."/>
        </authorList>
    </citation>
    <scope>NUCLEOTIDE SEQUENCE</scope>
    <source>
        <strain evidence="2">Punador</strain>
    </source>
</reference>
<protein>
    <submittedName>
        <fullName evidence="2">Uncharacterized protein</fullName>
    </submittedName>
</protein>
<dbReference type="KEGG" id="bdr:105222048"/>
<evidence type="ECO:0000256" key="1">
    <source>
        <dbReference type="SAM" id="Phobius"/>
    </source>
</evidence>
<dbReference type="OrthoDB" id="7981175at2759"/>
<dbReference type="RefSeq" id="XP_011197528.2">
    <property type="nucleotide sequence ID" value="XM_011199226.4"/>
</dbReference>
<feature type="transmembrane region" description="Helical" evidence="1">
    <location>
        <begin position="57"/>
        <end position="79"/>
    </location>
</feature>
<sequence length="111" mass="12522">MSVDVDAEKAKKAPAFDDVDFSSGFETQYLQEYRPSKVVRPAPPDPSLAWYRDTATVMMVCFLFVVLMTGSVALIHSIFSADPTTVVLLLLGYFVMALIFIWFEVFSKNLR</sequence>
<name>A0A034WC23_BACDO</name>
<dbReference type="EMBL" id="GAKP01005824">
    <property type="protein sequence ID" value="JAC53128.1"/>
    <property type="molecule type" value="Transcribed_RNA"/>
</dbReference>
<dbReference type="EMBL" id="GAKP01005826">
    <property type="protein sequence ID" value="JAC53126.1"/>
    <property type="molecule type" value="Transcribed_RNA"/>
</dbReference>
<keyword evidence="1" id="KW-0812">Transmembrane</keyword>
<keyword evidence="1" id="KW-1133">Transmembrane helix</keyword>
<keyword evidence="1" id="KW-0472">Membrane</keyword>
<dbReference type="AlphaFoldDB" id="A0A034WC23"/>
<accession>A0A034WC23</accession>
<organism evidence="2">
    <name type="scientific">Bactrocera dorsalis</name>
    <name type="common">Oriental fruit fly</name>
    <name type="synonym">Dacus dorsalis</name>
    <dbReference type="NCBI Taxonomy" id="27457"/>
    <lineage>
        <taxon>Eukaryota</taxon>
        <taxon>Metazoa</taxon>
        <taxon>Ecdysozoa</taxon>
        <taxon>Arthropoda</taxon>
        <taxon>Hexapoda</taxon>
        <taxon>Insecta</taxon>
        <taxon>Pterygota</taxon>
        <taxon>Neoptera</taxon>
        <taxon>Endopterygota</taxon>
        <taxon>Diptera</taxon>
        <taxon>Brachycera</taxon>
        <taxon>Muscomorpha</taxon>
        <taxon>Tephritoidea</taxon>
        <taxon>Tephritidae</taxon>
        <taxon>Bactrocera</taxon>
        <taxon>Bactrocera</taxon>
    </lineage>
</organism>